<keyword evidence="5" id="KW-0012">Acyltransferase</keyword>
<evidence type="ECO:0000256" key="4">
    <source>
        <dbReference type="ARBA" id="ARBA00023098"/>
    </source>
</evidence>
<sequence length="610" mass="67277">MQGTTDLLPLASGLEPSGRGGPGRSPLRRLADDFNRQMRAFGRSLSGLAPLEQAALRLPVCDAPHSWAAASLTQLDVEVCCSGEDMARIPAQGPVIFYSNHPTGALDGLIMAALCGRARPDLKILASSKLLQLTHLTPLTPMLLPLDLSGEDRTANGASLRSAVRHLRRGGALGIFPAGKVARWRAGAGLEEQPWTELLSRLGQWRQKEDSGEEAPCVQYVPLHVQASADPFFLSAAFLHEGLATALLPRVLWRQRGSRATLRVGEALKEQSLAGLDHVQRTHCLRMYREALVPARKRAIAQKIAGERRQTPLAESADQQDFMAALAALPESSVLAREGRYSVYALHGSACPLLLDEVTRRREESFRALGEGTGKARDIDRYDPQYEHLLLVDEEAQCLAGSYRARLVRPDDAASCGRNGLYTASLFRYDPEFFRQCGKALELGRAFVCLEYQKEYAPLMLLWKGIAQLALQKGARTLFGPASIGLNYRPQSVDLLWRHLRLRHWHAPLAGLVRGRKPRHLRSELPFARQLEYNGVNTVVRQMEGGRGLPILFKHYLQLGGRIAAFHEDRAFGTLDALLVVDLLNAPEKQLRRFLGEDGMAALRSGGCSI</sequence>
<accession>A0A212L2G6</accession>
<protein>
    <recommendedName>
        <fullName evidence="7">Phospholipid/glycerol acyltransferase domain-containing protein</fullName>
    </recommendedName>
</protein>
<evidence type="ECO:0000256" key="3">
    <source>
        <dbReference type="ARBA" id="ARBA00022679"/>
    </source>
</evidence>
<feature type="region of interest" description="Disordered" evidence="6">
    <location>
        <begin position="1"/>
        <end position="25"/>
    </location>
</feature>
<dbReference type="Pfam" id="PF13444">
    <property type="entry name" value="Acetyltransf_5"/>
    <property type="match status" value="1"/>
</dbReference>
<dbReference type="EMBL" id="FMJC01000002">
    <property type="protein sequence ID" value="SCM71743.1"/>
    <property type="molecule type" value="Genomic_DNA"/>
</dbReference>
<dbReference type="RefSeq" id="WP_179979891.1">
    <property type="nucleotide sequence ID" value="NZ_LT608333.1"/>
</dbReference>
<keyword evidence="2" id="KW-0444">Lipid biosynthesis</keyword>
<evidence type="ECO:0000256" key="5">
    <source>
        <dbReference type="ARBA" id="ARBA00023315"/>
    </source>
</evidence>
<reference evidence="8" key="1">
    <citation type="submission" date="2016-08" db="EMBL/GenBank/DDBJ databases">
        <authorList>
            <person name="Seilhamer J.J."/>
        </authorList>
    </citation>
    <scope>NUCLEOTIDE SEQUENCE</scope>
    <source>
        <strain evidence="8">86-1</strain>
    </source>
</reference>
<dbReference type="InterPro" id="IPR016181">
    <property type="entry name" value="Acyl_CoA_acyltransferase"/>
</dbReference>
<comment type="pathway">
    <text evidence="1">Lipid metabolism.</text>
</comment>
<dbReference type="GO" id="GO:0016746">
    <property type="term" value="F:acyltransferase activity"/>
    <property type="evidence" value="ECO:0007669"/>
    <property type="project" value="UniProtKB-KW"/>
</dbReference>
<name>A0A212L2G6_9BACT</name>
<evidence type="ECO:0000256" key="6">
    <source>
        <dbReference type="SAM" id="MobiDB-lite"/>
    </source>
</evidence>
<evidence type="ECO:0000259" key="7">
    <source>
        <dbReference type="SMART" id="SM00563"/>
    </source>
</evidence>
<keyword evidence="3" id="KW-0808">Transferase</keyword>
<evidence type="ECO:0000313" key="8">
    <source>
        <dbReference type="EMBL" id="SCM71743.1"/>
    </source>
</evidence>
<dbReference type="PANTHER" id="PTHR37323:SF1">
    <property type="entry name" value="L-ORNITHINE N(ALPHA)-ACYLTRANSFERASE"/>
    <property type="match status" value="1"/>
</dbReference>
<dbReference type="SUPFAM" id="SSF69593">
    <property type="entry name" value="Glycerol-3-phosphate (1)-acyltransferase"/>
    <property type="match status" value="1"/>
</dbReference>
<dbReference type="SUPFAM" id="SSF55729">
    <property type="entry name" value="Acyl-CoA N-acyltransferases (Nat)"/>
    <property type="match status" value="1"/>
</dbReference>
<dbReference type="InterPro" id="IPR045746">
    <property type="entry name" value="ACT14924-like_Acyltransf_dom"/>
</dbReference>
<proteinExistence type="predicted"/>
<feature type="domain" description="Phospholipid/glycerol acyltransferase" evidence="7">
    <location>
        <begin position="95"/>
        <end position="226"/>
    </location>
</feature>
<dbReference type="PANTHER" id="PTHR37323">
    <property type="entry name" value="GCN5-RELATED N-ACETYLTRANSFERASE"/>
    <property type="match status" value="1"/>
</dbReference>
<dbReference type="GO" id="GO:0006629">
    <property type="term" value="P:lipid metabolic process"/>
    <property type="evidence" value="ECO:0007669"/>
    <property type="project" value="UniProtKB-KW"/>
</dbReference>
<organism evidence="8">
    <name type="scientific">uncultured Desulfovibrio sp</name>
    <dbReference type="NCBI Taxonomy" id="167968"/>
    <lineage>
        <taxon>Bacteria</taxon>
        <taxon>Pseudomonadati</taxon>
        <taxon>Thermodesulfobacteriota</taxon>
        <taxon>Desulfovibrionia</taxon>
        <taxon>Desulfovibrionales</taxon>
        <taxon>Desulfovibrionaceae</taxon>
        <taxon>Desulfovibrio</taxon>
        <taxon>environmental samples</taxon>
    </lineage>
</organism>
<dbReference type="AlphaFoldDB" id="A0A212L2G6"/>
<keyword evidence="4" id="KW-0443">Lipid metabolism</keyword>
<gene>
    <name evidence="8" type="ORF">KL86DES1_20171</name>
</gene>
<dbReference type="InterPro" id="IPR002123">
    <property type="entry name" value="Plipid/glycerol_acylTrfase"/>
</dbReference>
<evidence type="ECO:0000256" key="2">
    <source>
        <dbReference type="ARBA" id="ARBA00022516"/>
    </source>
</evidence>
<evidence type="ECO:0000256" key="1">
    <source>
        <dbReference type="ARBA" id="ARBA00005189"/>
    </source>
</evidence>
<dbReference type="InterPro" id="IPR052351">
    <property type="entry name" value="Ornithine_N-alpha-AT"/>
</dbReference>
<dbReference type="SMART" id="SM00563">
    <property type="entry name" value="PlsC"/>
    <property type="match status" value="1"/>
</dbReference>
<dbReference type="Gene3D" id="3.40.630.30">
    <property type="match status" value="1"/>
</dbReference>
<dbReference type="Pfam" id="PF19576">
    <property type="entry name" value="Acyltransf_2"/>
    <property type="match status" value="1"/>
</dbReference>